<comment type="similarity">
    <text evidence="1">Belongs to the peptidase S10 family.</text>
</comment>
<accession>A0A915MNV7</accession>
<dbReference type="InterPro" id="IPR029058">
    <property type="entry name" value="AB_hydrolase_fold"/>
</dbReference>
<keyword evidence="2" id="KW-1185">Reference proteome</keyword>
<proteinExistence type="inferred from homology"/>
<evidence type="ECO:0000313" key="3">
    <source>
        <dbReference type="WBParaSite" id="scaffold43564_cov305.g24153"/>
    </source>
</evidence>
<protein>
    <submittedName>
        <fullName evidence="3">Serine carboxypeptidase</fullName>
    </submittedName>
</protein>
<dbReference type="Proteomes" id="UP000887561">
    <property type="component" value="Unplaced"/>
</dbReference>
<name>A0A915MNV7_MELJA</name>
<dbReference type="Gene3D" id="3.40.50.1820">
    <property type="entry name" value="alpha/beta hydrolase"/>
    <property type="match status" value="1"/>
</dbReference>
<dbReference type="Pfam" id="PF00450">
    <property type="entry name" value="Peptidase_S10"/>
    <property type="match status" value="1"/>
</dbReference>
<dbReference type="GO" id="GO:0006508">
    <property type="term" value="P:proteolysis"/>
    <property type="evidence" value="ECO:0007669"/>
    <property type="project" value="InterPro"/>
</dbReference>
<evidence type="ECO:0000313" key="2">
    <source>
        <dbReference type="Proteomes" id="UP000887561"/>
    </source>
</evidence>
<dbReference type="SUPFAM" id="SSF53474">
    <property type="entry name" value="alpha/beta-Hydrolases"/>
    <property type="match status" value="1"/>
</dbReference>
<dbReference type="InterPro" id="IPR001563">
    <property type="entry name" value="Peptidase_S10"/>
</dbReference>
<organism evidence="2 3">
    <name type="scientific">Meloidogyne javanica</name>
    <name type="common">Root-knot nematode worm</name>
    <dbReference type="NCBI Taxonomy" id="6303"/>
    <lineage>
        <taxon>Eukaryota</taxon>
        <taxon>Metazoa</taxon>
        <taxon>Ecdysozoa</taxon>
        <taxon>Nematoda</taxon>
        <taxon>Chromadorea</taxon>
        <taxon>Rhabditida</taxon>
        <taxon>Tylenchina</taxon>
        <taxon>Tylenchomorpha</taxon>
        <taxon>Tylenchoidea</taxon>
        <taxon>Meloidogynidae</taxon>
        <taxon>Meloidogyninae</taxon>
        <taxon>Meloidogyne</taxon>
        <taxon>Meloidogyne incognita group</taxon>
    </lineage>
</organism>
<dbReference type="WBParaSite" id="scaffold43564_cov305.g24153">
    <property type="protein sequence ID" value="scaffold43564_cov305.g24153"/>
    <property type="gene ID" value="scaffold43564_cov305.g24153"/>
</dbReference>
<dbReference type="AlphaFoldDB" id="A0A915MNV7"/>
<reference evidence="3" key="1">
    <citation type="submission" date="2022-11" db="UniProtKB">
        <authorList>
            <consortium name="WormBaseParasite"/>
        </authorList>
    </citation>
    <scope>IDENTIFICATION</scope>
</reference>
<dbReference type="GO" id="GO:0004185">
    <property type="term" value="F:serine-type carboxypeptidase activity"/>
    <property type="evidence" value="ECO:0007669"/>
    <property type="project" value="InterPro"/>
</dbReference>
<evidence type="ECO:0000256" key="1">
    <source>
        <dbReference type="ARBA" id="ARBA00009431"/>
    </source>
</evidence>
<sequence>MELYPGYTNDLLNPYDIYDDCEPTNRTIASKLKIKTSSLLLNRLARKDRPLYYGTIPCTDVSATEHYLNMPNEEMANFTKTILNANIRMILYYGDLDMICNFLMGQRFTEQLGFDIRFYKRIKEKLKTPKQAWIVNGQIGGFTTEYRNGLTFTTVRGARHTVPQYKPQESLYMFKQFLDNKSL</sequence>